<evidence type="ECO:0000313" key="8">
    <source>
        <dbReference type="EMBL" id="EJW03716.1"/>
    </source>
</evidence>
<dbReference type="EMBL" id="AFBI03000032">
    <property type="protein sequence ID" value="EJW03716.1"/>
    <property type="molecule type" value="Genomic_DNA"/>
</dbReference>
<proteinExistence type="inferred from homology"/>
<dbReference type="PANTHER" id="PTHR11241:SF0">
    <property type="entry name" value="DEOXYURIDINE 5'-TRIPHOSPHATE NUCLEOTIDOHYDROLASE"/>
    <property type="match status" value="1"/>
</dbReference>
<dbReference type="Proteomes" id="UP000003163">
    <property type="component" value="Unassembled WGS sequence"/>
</dbReference>
<dbReference type="OMA" id="YNNNRCA"/>
<dbReference type="VEuPathDB" id="MicrosporidiaDB:EDEG_01989"/>
<dbReference type="Pfam" id="PF00692">
    <property type="entry name" value="dUTPase"/>
    <property type="match status" value="1"/>
</dbReference>
<dbReference type="GO" id="GO:0000287">
    <property type="term" value="F:magnesium ion binding"/>
    <property type="evidence" value="ECO:0007669"/>
    <property type="project" value="UniProtKB-UniRule"/>
</dbReference>
<dbReference type="HOGENOM" id="CLU_068508_2_1_1"/>
<evidence type="ECO:0000259" key="7">
    <source>
        <dbReference type="Pfam" id="PF00692"/>
    </source>
</evidence>
<dbReference type="GO" id="GO:0004170">
    <property type="term" value="F:dUTP diphosphatase activity"/>
    <property type="evidence" value="ECO:0007669"/>
    <property type="project" value="UniProtKB-UniRule"/>
</dbReference>
<dbReference type="InterPro" id="IPR033704">
    <property type="entry name" value="dUTPase_trimeric"/>
</dbReference>
<keyword evidence="6" id="KW-0460">Magnesium</keyword>
<gene>
    <name evidence="8" type="ORF">EDEG_01989</name>
</gene>
<organism evidence="8 9">
    <name type="scientific">Edhazardia aedis (strain USNM 41457)</name>
    <name type="common">Microsporidian parasite</name>
    <dbReference type="NCBI Taxonomy" id="1003232"/>
    <lineage>
        <taxon>Eukaryota</taxon>
        <taxon>Fungi</taxon>
        <taxon>Fungi incertae sedis</taxon>
        <taxon>Microsporidia</taxon>
        <taxon>Edhazardia</taxon>
    </lineage>
</organism>
<dbReference type="GO" id="GO:0046081">
    <property type="term" value="P:dUTP catabolic process"/>
    <property type="evidence" value="ECO:0007669"/>
    <property type="project" value="UniProtKB-UniRule"/>
</dbReference>
<name>J9D7F7_EDHAE</name>
<evidence type="ECO:0000256" key="5">
    <source>
        <dbReference type="ARBA" id="ARBA00023080"/>
    </source>
</evidence>
<comment type="pathway">
    <text evidence="1 6">Pyrimidine metabolism; dUMP biosynthesis; dUMP from dCTP (dUTP route): step 2/2.</text>
</comment>
<keyword evidence="5 6" id="KW-0546">Nucleotide metabolism</keyword>
<dbReference type="GO" id="GO:0006226">
    <property type="term" value="P:dUMP biosynthetic process"/>
    <property type="evidence" value="ECO:0007669"/>
    <property type="project" value="UniProtKB-UniRule"/>
</dbReference>
<keyword evidence="9" id="KW-1185">Reference proteome</keyword>
<accession>J9D7F7</accession>
<comment type="caution">
    <text evidence="8">The sequence shown here is derived from an EMBL/GenBank/DDBJ whole genome shotgun (WGS) entry which is preliminary data.</text>
</comment>
<dbReference type="PANTHER" id="PTHR11241">
    <property type="entry name" value="DEOXYURIDINE 5'-TRIPHOSPHATE NUCLEOTIDOHYDROLASE"/>
    <property type="match status" value="1"/>
</dbReference>
<dbReference type="EC" id="3.6.1.23" evidence="6"/>
<dbReference type="FunCoup" id="J9D7F7">
    <property type="interactions" value="341"/>
</dbReference>
<dbReference type="InterPro" id="IPR036157">
    <property type="entry name" value="dUTPase-like_sf"/>
</dbReference>
<protein>
    <recommendedName>
        <fullName evidence="6">Deoxyuridine 5'-triphosphate nucleotidohydrolase</fullName>
        <shortName evidence="6">dUTPase</shortName>
        <ecNumber evidence="6">3.6.1.23</ecNumber>
    </recommendedName>
    <alternativeName>
        <fullName evidence="6">dUTP pyrophosphatase</fullName>
    </alternativeName>
</protein>
<sequence length="150" mass="16102">MTLLIIESKFIPSFMSEIPNICVKIATENATAPQQTTSSLKLFSAESAIIEPGKKLLVSSGLQVSIPTGYYGQLYKTNDDLLLLGGVIDSDYRGEIKGILYNSGTNNVTINVGDYLCHIVFVKILTSNVEICENLDGSERGSSGFGSTGQ</sequence>
<evidence type="ECO:0000256" key="6">
    <source>
        <dbReference type="RuleBase" id="RU367024"/>
    </source>
</evidence>
<feature type="domain" description="dUTPase-like" evidence="7">
    <location>
        <begin position="39"/>
        <end position="149"/>
    </location>
</feature>
<comment type="function">
    <text evidence="6">Involved in nucleotide metabolism via production of dUMP, the immediate precursor of thymidine nucleotides, and decreases the intracellular concentration of dUTP so that uracil cannot be incorporated into DNA.</text>
</comment>
<reference evidence="8 9" key="1">
    <citation type="submission" date="2011-08" db="EMBL/GenBank/DDBJ databases">
        <authorList>
            <person name="Liu Z.J."/>
            <person name="Shi F.L."/>
            <person name="Lu J.Q."/>
            <person name="Li M."/>
            <person name="Wang Z.L."/>
        </authorList>
    </citation>
    <scope>NUCLEOTIDE SEQUENCE [LARGE SCALE GENOMIC DNA]</scope>
    <source>
        <strain evidence="8 9">USNM 41457</strain>
    </source>
</reference>
<comment type="catalytic activity">
    <reaction evidence="6">
        <text>dUTP + H2O = dUMP + diphosphate + H(+)</text>
        <dbReference type="Rhea" id="RHEA:10248"/>
        <dbReference type="ChEBI" id="CHEBI:15377"/>
        <dbReference type="ChEBI" id="CHEBI:15378"/>
        <dbReference type="ChEBI" id="CHEBI:33019"/>
        <dbReference type="ChEBI" id="CHEBI:61555"/>
        <dbReference type="ChEBI" id="CHEBI:246422"/>
        <dbReference type="EC" id="3.6.1.23"/>
    </reaction>
</comment>
<dbReference type="CDD" id="cd07557">
    <property type="entry name" value="trimeric_dUTPase"/>
    <property type="match status" value="1"/>
</dbReference>
<evidence type="ECO:0000256" key="1">
    <source>
        <dbReference type="ARBA" id="ARBA00005142"/>
    </source>
</evidence>
<dbReference type="STRING" id="1003232.J9D7F7"/>
<evidence type="ECO:0000256" key="4">
    <source>
        <dbReference type="ARBA" id="ARBA00022801"/>
    </source>
</evidence>
<dbReference type="InterPro" id="IPR029054">
    <property type="entry name" value="dUTPase-like"/>
</dbReference>
<evidence type="ECO:0000256" key="2">
    <source>
        <dbReference type="ARBA" id="ARBA00006581"/>
    </source>
</evidence>
<dbReference type="InParanoid" id="J9D7F7"/>
<comment type="similarity">
    <text evidence="2 6">Belongs to the dUTPase family.</text>
</comment>
<comment type="cofactor">
    <cofactor evidence="6">
        <name>Mg(2+)</name>
        <dbReference type="ChEBI" id="CHEBI:18420"/>
    </cofactor>
</comment>
<dbReference type="Gene3D" id="2.70.40.10">
    <property type="match status" value="1"/>
</dbReference>
<keyword evidence="4 6" id="KW-0378">Hydrolase</keyword>
<dbReference type="InterPro" id="IPR008181">
    <property type="entry name" value="dUTPase"/>
</dbReference>
<evidence type="ECO:0000313" key="9">
    <source>
        <dbReference type="Proteomes" id="UP000003163"/>
    </source>
</evidence>
<evidence type="ECO:0000256" key="3">
    <source>
        <dbReference type="ARBA" id="ARBA00011233"/>
    </source>
</evidence>
<reference evidence="9" key="2">
    <citation type="submission" date="2015-07" db="EMBL/GenBank/DDBJ databases">
        <title>Contrasting host-pathogen interactions and genome evolution in two generalist and specialist microsporidian pathogens of mosquitoes.</title>
        <authorList>
            <consortium name="The Broad Institute Genomics Platform"/>
            <consortium name="The Broad Institute Genome Sequencing Center for Infectious Disease"/>
            <person name="Cuomo C.A."/>
            <person name="Sanscrainte N.D."/>
            <person name="Goldberg J.M."/>
            <person name="Heiman D."/>
            <person name="Young S."/>
            <person name="Zeng Q."/>
            <person name="Becnel J.J."/>
            <person name="Birren B.W."/>
        </authorList>
    </citation>
    <scope>NUCLEOTIDE SEQUENCE [LARGE SCALE GENOMIC DNA]</scope>
    <source>
        <strain evidence="9">USNM 41457</strain>
    </source>
</reference>
<dbReference type="OrthoDB" id="10261072at2759"/>
<dbReference type="SUPFAM" id="SSF51283">
    <property type="entry name" value="dUTPase-like"/>
    <property type="match status" value="1"/>
</dbReference>
<dbReference type="UniPathway" id="UPA00610">
    <property type="reaction ID" value="UER00666"/>
</dbReference>
<dbReference type="AlphaFoldDB" id="J9D7F7"/>
<comment type="subunit">
    <text evidence="3 6">Homotrimer.</text>
</comment>
<keyword evidence="6" id="KW-0479">Metal-binding</keyword>